<accession>A0AAD1Y2L2</accession>
<reference evidence="2" key="1">
    <citation type="submission" date="2023-07" db="EMBL/GenBank/DDBJ databases">
        <authorList>
            <consortium name="AG Swart"/>
            <person name="Singh M."/>
            <person name="Singh A."/>
            <person name="Seah K."/>
            <person name="Emmerich C."/>
        </authorList>
    </citation>
    <scope>NUCLEOTIDE SEQUENCE</scope>
    <source>
        <strain evidence="2">DP1</strain>
    </source>
</reference>
<keyword evidence="1" id="KW-0812">Transmembrane</keyword>
<evidence type="ECO:0000256" key="1">
    <source>
        <dbReference type="SAM" id="Phobius"/>
    </source>
</evidence>
<evidence type="ECO:0000313" key="3">
    <source>
        <dbReference type="Proteomes" id="UP001295684"/>
    </source>
</evidence>
<dbReference type="AlphaFoldDB" id="A0AAD1Y2L2"/>
<protein>
    <submittedName>
        <fullName evidence="2">Uncharacterized protein</fullName>
    </submittedName>
</protein>
<keyword evidence="3" id="KW-1185">Reference proteome</keyword>
<gene>
    <name evidence="2" type="ORF">ECRASSUSDP1_LOCUS25713</name>
</gene>
<evidence type="ECO:0000313" key="2">
    <source>
        <dbReference type="EMBL" id="CAI2384191.1"/>
    </source>
</evidence>
<keyword evidence="1" id="KW-0472">Membrane</keyword>
<feature type="transmembrane region" description="Helical" evidence="1">
    <location>
        <begin position="60"/>
        <end position="83"/>
    </location>
</feature>
<name>A0AAD1Y2L2_EUPCR</name>
<dbReference type="EMBL" id="CAMPGE010026509">
    <property type="protein sequence ID" value="CAI2384191.1"/>
    <property type="molecule type" value="Genomic_DNA"/>
</dbReference>
<organism evidence="2 3">
    <name type="scientific">Euplotes crassus</name>
    <dbReference type="NCBI Taxonomy" id="5936"/>
    <lineage>
        <taxon>Eukaryota</taxon>
        <taxon>Sar</taxon>
        <taxon>Alveolata</taxon>
        <taxon>Ciliophora</taxon>
        <taxon>Intramacronucleata</taxon>
        <taxon>Spirotrichea</taxon>
        <taxon>Hypotrichia</taxon>
        <taxon>Euplotida</taxon>
        <taxon>Euplotidae</taxon>
        <taxon>Moneuplotes</taxon>
    </lineage>
</organism>
<comment type="caution">
    <text evidence="2">The sequence shown here is derived from an EMBL/GenBank/DDBJ whole genome shotgun (WGS) entry which is preliminary data.</text>
</comment>
<proteinExistence type="predicted"/>
<keyword evidence="1" id="KW-1133">Transmembrane helix</keyword>
<sequence>MSNTVSLFLLEHLHCERVRIILSIYSFDIAFPDSVFSSGARKESSTSVTQLSKHFGTDNISILACIVPCCFCIYFFCNSLFIIPSKDMYLD</sequence>
<dbReference type="Proteomes" id="UP001295684">
    <property type="component" value="Unassembled WGS sequence"/>
</dbReference>